<organism evidence="1 2">
    <name type="scientific">Avena sativa</name>
    <name type="common">Oat</name>
    <dbReference type="NCBI Taxonomy" id="4498"/>
    <lineage>
        <taxon>Eukaryota</taxon>
        <taxon>Viridiplantae</taxon>
        <taxon>Streptophyta</taxon>
        <taxon>Embryophyta</taxon>
        <taxon>Tracheophyta</taxon>
        <taxon>Spermatophyta</taxon>
        <taxon>Magnoliopsida</taxon>
        <taxon>Liliopsida</taxon>
        <taxon>Poales</taxon>
        <taxon>Poaceae</taxon>
        <taxon>BOP clade</taxon>
        <taxon>Pooideae</taxon>
        <taxon>Poodae</taxon>
        <taxon>Poeae</taxon>
        <taxon>Poeae Chloroplast Group 1 (Aveneae type)</taxon>
        <taxon>Aveninae</taxon>
        <taxon>Avena</taxon>
    </lineage>
</organism>
<accession>A0ACD5YB03</accession>
<name>A0ACD5YB03_AVESA</name>
<dbReference type="EnsemblPlants" id="AVESA.00010b.r2.5CG0929440.1">
    <property type="protein sequence ID" value="AVESA.00010b.r2.5CG0929440.1.CDS.1"/>
    <property type="gene ID" value="AVESA.00010b.r2.5CG0929440"/>
</dbReference>
<protein>
    <submittedName>
        <fullName evidence="1">Uncharacterized protein</fullName>
    </submittedName>
</protein>
<evidence type="ECO:0000313" key="2">
    <source>
        <dbReference type="Proteomes" id="UP001732700"/>
    </source>
</evidence>
<dbReference type="Proteomes" id="UP001732700">
    <property type="component" value="Chromosome 5C"/>
</dbReference>
<proteinExistence type="predicted"/>
<reference evidence="1" key="2">
    <citation type="submission" date="2025-09" db="UniProtKB">
        <authorList>
            <consortium name="EnsemblPlants"/>
        </authorList>
    </citation>
    <scope>IDENTIFICATION</scope>
</reference>
<evidence type="ECO:0000313" key="1">
    <source>
        <dbReference type="EnsemblPlants" id="AVESA.00010b.r2.5CG0929440.1.CDS.1"/>
    </source>
</evidence>
<reference evidence="1" key="1">
    <citation type="submission" date="2021-05" db="EMBL/GenBank/DDBJ databases">
        <authorList>
            <person name="Scholz U."/>
            <person name="Mascher M."/>
            <person name="Fiebig A."/>
        </authorList>
    </citation>
    <scope>NUCLEOTIDE SEQUENCE [LARGE SCALE GENOMIC DNA]</scope>
</reference>
<sequence>MNLDTIKFHPNFDKSKSTNMGLWEYEEFCLRHNACHACMYRCTNPAVTRQHGVPRTVEAATSSTASEQHEQTAVQRPRYRGVRQRPWGKWAAEIRDPVKAARVWLGTFDTAEDAARAYDAAALRFKGAKAKLNFPGPTGAAPPLHAIYQPRGHPAAPGGAASPSTWQRPRPMVAVRPMSNVPAATGATPVAARQEEFPDLLQYAHILQSGDVDLRHVAAGALTPGQSSSSTPTRRSGSPPPPGDRPHGMRSADPNR</sequence>
<keyword evidence="2" id="KW-1185">Reference proteome</keyword>